<evidence type="ECO:0000313" key="1">
    <source>
        <dbReference type="EMBL" id="RKE52832.1"/>
    </source>
</evidence>
<proteinExistence type="predicted"/>
<comment type="caution">
    <text evidence="1">The sequence shown here is derived from an EMBL/GenBank/DDBJ whole genome shotgun (WGS) entry which is preliminary data.</text>
</comment>
<dbReference type="Proteomes" id="UP000286246">
    <property type="component" value="Unassembled WGS sequence"/>
</dbReference>
<dbReference type="OrthoDB" id="697727at2"/>
<dbReference type="RefSeq" id="WP_147420429.1">
    <property type="nucleotide sequence ID" value="NZ_RAPY01000002.1"/>
</dbReference>
<reference evidence="1 2" key="1">
    <citation type="submission" date="2018-09" db="EMBL/GenBank/DDBJ databases">
        <title>Genomic Encyclopedia of Type Strains, Phase III (KMG-III): the genomes of soil and plant-associated and newly described type strains.</title>
        <authorList>
            <person name="Whitman W."/>
        </authorList>
    </citation>
    <scope>NUCLEOTIDE SEQUENCE [LARGE SCALE GENOMIC DNA]</scope>
    <source>
        <strain evidence="1 2">CECT 7938</strain>
    </source>
</reference>
<gene>
    <name evidence="1" type="ORF">DFQ12_3078</name>
</gene>
<name>A0A420B859_SPHD1</name>
<dbReference type="EMBL" id="RAPY01000002">
    <property type="protein sequence ID" value="RKE52832.1"/>
    <property type="molecule type" value="Genomic_DNA"/>
</dbReference>
<protein>
    <submittedName>
        <fullName evidence="1">Uncharacterized protein</fullName>
    </submittedName>
</protein>
<evidence type="ECO:0000313" key="2">
    <source>
        <dbReference type="Proteomes" id="UP000286246"/>
    </source>
</evidence>
<sequence length="340" mass="40258">MNRKIVTLLYLLILTCCMGNRLFAQKFYPTNFLLTFTDEGIPENEIAILHPIYLPSAGFERVEDTLYINKQNKEQVMLSTRQYDNKNEVLLTYRTVADLKIFKERLQEYQPKLEQTDAHTYQATFKNLLIKFMIAEDTVIDNKRFRDIKFLLVYDKGQKFPFSSDNCTFPITETYPFQNTTWYFSAKYNRSLSSSESNDMQLVLGKEKTAYKIEFLDDIHFKVTYTDPKKKAHVYQSTYNSYKSEISFHANSYEWADKDKMGRALVTMPEKYSGADSFFYDPKNFARAAGTARYFRFIFSKSYRWLYHIDGGLMELNTQEFKEQGDTKMMSESMPRREDR</sequence>
<keyword evidence="2" id="KW-1185">Reference proteome</keyword>
<accession>A0A420B859</accession>
<dbReference type="AlphaFoldDB" id="A0A420B859"/>
<organism evidence="1 2">
    <name type="scientific">Sphingobacterium detergens</name>
    <dbReference type="NCBI Taxonomy" id="1145106"/>
    <lineage>
        <taxon>Bacteria</taxon>
        <taxon>Pseudomonadati</taxon>
        <taxon>Bacteroidota</taxon>
        <taxon>Sphingobacteriia</taxon>
        <taxon>Sphingobacteriales</taxon>
        <taxon>Sphingobacteriaceae</taxon>
        <taxon>Sphingobacterium</taxon>
    </lineage>
</organism>